<dbReference type="EMBL" id="JAYMYR010000006">
    <property type="protein sequence ID" value="KAK7355518.1"/>
    <property type="molecule type" value="Genomic_DNA"/>
</dbReference>
<sequence>MAKGIRNLSSWMEVAPAPIILPTKPSNSPALETITEEVAEEHRDKPSINTLLKQFESVGVMGKEMKLLAYYTEFAPALVIPVRKVSHAPVLETILEEAEECNQDFCLTPDTEISGDLCVSPISSESIIKHLSVTGTLLSSYLSDLRDSIAFPVQFHAVSSASLIPSFSSLFTLFESVLVFANQANYDRFSDCVRHRMASNRGQGGIQQLLAAEQEAQRIVNAAKTEKLARLKQAKEEAEKEIAEYRAQLEREFQKKVSDSTGDSGANVKRLEQETEAKIENLKTEAAKISDDVVAMLRTYVTSVKN</sequence>
<accession>A0AAN9R6C3</accession>
<evidence type="ECO:0000256" key="2">
    <source>
        <dbReference type="ARBA" id="ARBA00010066"/>
    </source>
</evidence>
<protein>
    <recommendedName>
        <fullName evidence="9">V-type proton ATPase subunit G</fullName>
    </recommendedName>
</protein>
<proteinExistence type="inferred from homology"/>
<gene>
    <name evidence="7" type="ORF">VNO80_14776</name>
</gene>
<reference evidence="7 8" key="1">
    <citation type="submission" date="2024-01" db="EMBL/GenBank/DDBJ databases">
        <title>The genomes of 5 underutilized Papilionoideae crops provide insights into root nodulation and disease resistanc.</title>
        <authorList>
            <person name="Jiang F."/>
        </authorList>
    </citation>
    <scope>NUCLEOTIDE SEQUENCE [LARGE SCALE GENOMIC DNA]</scope>
    <source>
        <strain evidence="7">JINMINGXINNONG_FW02</strain>
        <tissue evidence="7">Leaves</tissue>
    </source>
</reference>
<evidence type="ECO:0000256" key="1">
    <source>
        <dbReference type="ARBA" id="ARBA00003847"/>
    </source>
</evidence>
<organism evidence="7 8">
    <name type="scientific">Phaseolus coccineus</name>
    <name type="common">Scarlet runner bean</name>
    <name type="synonym">Phaseolus multiflorus</name>
    <dbReference type="NCBI Taxonomy" id="3886"/>
    <lineage>
        <taxon>Eukaryota</taxon>
        <taxon>Viridiplantae</taxon>
        <taxon>Streptophyta</taxon>
        <taxon>Embryophyta</taxon>
        <taxon>Tracheophyta</taxon>
        <taxon>Spermatophyta</taxon>
        <taxon>Magnoliopsida</taxon>
        <taxon>eudicotyledons</taxon>
        <taxon>Gunneridae</taxon>
        <taxon>Pentapetalae</taxon>
        <taxon>rosids</taxon>
        <taxon>fabids</taxon>
        <taxon>Fabales</taxon>
        <taxon>Fabaceae</taxon>
        <taxon>Papilionoideae</taxon>
        <taxon>50 kb inversion clade</taxon>
        <taxon>NPAAA clade</taxon>
        <taxon>indigoferoid/millettioid clade</taxon>
        <taxon>Phaseoleae</taxon>
        <taxon>Phaseolus</taxon>
    </lineage>
</organism>
<keyword evidence="8" id="KW-1185">Reference proteome</keyword>
<evidence type="ECO:0000256" key="4">
    <source>
        <dbReference type="ARBA" id="ARBA00022781"/>
    </source>
</evidence>
<dbReference type="AlphaFoldDB" id="A0AAN9R6C3"/>
<dbReference type="PANTHER" id="PTHR12713">
    <property type="entry name" value="VACUOLAR ATP SYNTHASE SUBUNIT G"/>
    <property type="match status" value="1"/>
</dbReference>
<keyword evidence="3" id="KW-0813">Transport</keyword>
<dbReference type="NCBIfam" id="TIGR01147">
    <property type="entry name" value="V_ATP_synt_G"/>
    <property type="match status" value="1"/>
</dbReference>
<keyword evidence="5" id="KW-0406">Ion transport</keyword>
<keyword evidence="4" id="KW-0375">Hydrogen ion transport</keyword>
<dbReference type="GO" id="GO:0016887">
    <property type="term" value="F:ATP hydrolysis activity"/>
    <property type="evidence" value="ECO:0007669"/>
    <property type="project" value="TreeGrafter"/>
</dbReference>
<dbReference type="Pfam" id="PF03179">
    <property type="entry name" value="V-ATPase_G"/>
    <property type="match status" value="1"/>
</dbReference>
<dbReference type="Gene3D" id="1.20.5.2950">
    <property type="match status" value="1"/>
</dbReference>
<evidence type="ECO:0000256" key="6">
    <source>
        <dbReference type="SAM" id="Coils"/>
    </source>
</evidence>
<dbReference type="GO" id="GO:0000221">
    <property type="term" value="C:vacuolar proton-transporting V-type ATPase, V1 domain"/>
    <property type="evidence" value="ECO:0007669"/>
    <property type="project" value="TreeGrafter"/>
</dbReference>
<comment type="similarity">
    <text evidence="2">Belongs to the V-ATPase G subunit family.</text>
</comment>
<comment type="function">
    <text evidence="1">Catalytic subunit of the peripheral V1 complex of vacuolar ATPase (V-ATPase). V-ATPase is responsible for acidifying a variety of intracellular compartments in eukaryotic cells.</text>
</comment>
<evidence type="ECO:0008006" key="9">
    <source>
        <dbReference type="Google" id="ProtNLM"/>
    </source>
</evidence>
<dbReference type="FunFam" id="1.20.5.2950:FF:000001">
    <property type="entry name" value="V-type proton ATPase subunit G"/>
    <property type="match status" value="1"/>
</dbReference>
<evidence type="ECO:0000256" key="3">
    <source>
        <dbReference type="ARBA" id="ARBA00022448"/>
    </source>
</evidence>
<name>A0AAN9R6C3_PHACN</name>
<evidence type="ECO:0000313" key="7">
    <source>
        <dbReference type="EMBL" id="KAK7355518.1"/>
    </source>
</evidence>
<comment type="caution">
    <text evidence="7">The sequence shown here is derived from an EMBL/GenBank/DDBJ whole genome shotgun (WGS) entry which is preliminary data.</text>
</comment>
<evidence type="ECO:0000256" key="5">
    <source>
        <dbReference type="ARBA" id="ARBA00023065"/>
    </source>
</evidence>
<feature type="coiled-coil region" evidence="6">
    <location>
        <begin position="206"/>
        <end position="292"/>
    </location>
</feature>
<dbReference type="InterPro" id="IPR005124">
    <property type="entry name" value="V-ATPase_G"/>
</dbReference>
<evidence type="ECO:0000313" key="8">
    <source>
        <dbReference type="Proteomes" id="UP001374584"/>
    </source>
</evidence>
<keyword evidence="6" id="KW-0175">Coiled coil</keyword>
<dbReference type="GO" id="GO:0046961">
    <property type="term" value="F:proton-transporting ATPase activity, rotational mechanism"/>
    <property type="evidence" value="ECO:0007669"/>
    <property type="project" value="InterPro"/>
</dbReference>
<dbReference type="PANTHER" id="PTHR12713:SF11">
    <property type="entry name" value="V-TYPE PROTON ATPASE SUBUNIT G"/>
    <property type="match status" value="1"/>
</dbReference>
<dbReference type="Proteomes" id="UP001374584">
    <property type="component" value="Unassembled WGS sequence"/>
</dbReference>